<dbReference type="UniPathway" id="UPA00362"/>
<evidence type="ECO:0000256" key="6">
    <source>
        <dbReference type="ARBA" id="ARBA00024871"/>
    </source>
</evidence>
<sequence length="131" mass="15158">MVREIYPRFREWEDAGDVDLIILKGSGEKAFCAGGDVLAVIKSAKEAAEGGTCTVHKDFFRWVFTMEYRLTQRSLEDHDFYEGCRAILIDKDRNPKWKPATLQEVPDEHIERYFAPLGREDIFLDDKTAKL</sequence>
<dbReference type="EC" id="3.1.2.4" evidence="3"/>
<dbReference type="InterPro" id="IPR045004">
    <property type="entry name" value="ECH_dom"/>
</dbReference>
<dbReference type="OrthoDB" id="1737613at2759"/>
<dbReference type="GO" id="GO:0006574">
    <property type="term" value="P:L-valine catabolic process"/>
    <property type="evidence" value="ECO:0007669"/>
    <property type="project" value="UniProtKB-UniPathway"/>
</dbReference>
<dbReference type="Pfam" id="PF16113">
    <property type="entry name" value="ECH_2"/>
    <property type="match status" value="2"/>
</dbReference>
<gene>
    <name evidence="9" type="ORF">TELCIR_12716</name>
</gene>
<dbReference type="InterPro" id="IPR029045">
    <property type="entry name" value="ClpP/crotonase-like_dom_sf"/>
</dbReference>
<dbReference type="EMBL" id="KZ348876">
    <property type="protein sequence ID" value="PIO65602.1"/>
    <property type="molecule type" value="Genomic_DNA"/>
</dbReference>
<evidence type="ECO:0000313" key="10">
    <source>
        <dbReference type="Proteomes" id="UP000230423"/>
    </source>
</evidence>
<accession>A0A2G9U7D9</accession>
<evidence type="ECO:0000313" key="9">
    <source>
        <dbReference type="EMBL" id="PIO65602.1"/>
    </source>
</evidence>
<evidence type="ECO:0000256" key="7">
    <source>
        <dbReference type="ARBA" id="ARBA00031181"/>
    </source>
</evidence>
<comment type="catalytic activity">
    <reaction evidence="1">
        <text>3-hydroxy-2-methylpropanoyl-CoA + H2O = 3-hydroxy-2-methylpropanoate + CoA + H(+)</text>
        <dbReference type="Rhea" id="RHEA:20888"/>
        <dbReference type="ChEBI" id="CHEBI:11805"/>
        <dbReference type="ChEBI" id="CHEBI:15377"/>
        <dbReference type="ChEBI" id="CHEBI:15378"/>
        <dbReference type="ChEBI" id="CHEBI:57287"/>
        <dbReference type="ChEBI" id="CHEBI:57340"/>
        <dbReference type="EC" id="3.1.2.4"/>
    </reaction>
</comment>
<evidence type="ECO:0000259" key="8">
    <source>
        <dbReference type="Pfam" id="PF16113"/>
    </source>
</evidence>
<dbReference type="SUPFAM" id="SSF52096">
    <property type="entry name" value="ClpP/crotonase"/>
    <property type="match status" value="1"/>
</dbReference>
<dbReference type="GO" id="GO:0003860">
    <property type="term" value="F:3-hydroxyisobutyryl-CoA hydrolase activity"/>
    <property type="evidence" value="ECO:0007669"/>
    <property type="project" value="UniProtKB-EC"/>
</dbReference>
<dbReference type="AlphaFoldDB" id="A0A2G9U7D9"/>
<comment type="function">
    <text evidence="6">Hydrolyzes 3-hydroxyisobutyryl-CoA (HIBYL-CoA), a saline catabolite. Has high activity toward isobutyryl-CoA. Could be an isobutyryl-CoA dehydrogenase that functions in valine catabolism. Also hydrolyzes 3-hydroxypropanoyl-CoA.</text>
</comment>
<evidence type="ECO:0000256" key="5">
    <source>
        <dbReference type="ARBA" id="ARBA00022801"/>
    </source>
</evidence>
<feature type="domain" description="Enoyl-CoA hydratase/isomerase" evidence="8">
    <location>
        <begin position="62"/>
        <end position="114"/>
    </location>
</feature>
<proteinExistence type="inferred from homology"/>
<evidence type="ECO:0000256" key="3">
    <source>
        <dbReference type="ARBA" id="ARBA00011915"/>
    </source>
</evidence>
<evidence type="ECO:0000256" key="2">
    <source>
        <dbReference type="ARBA" id="ARBA00005254"/>
    </source>
</evidence>
<dbReference type="PANTHER" id="PTHR43176:SF3">
    <property type="entry name" value="3-HYDROXYISOBUTYRYL-COA HYDROLASE, MITOCHONDRIAL"/>
    <property type="match status" value="1"/>
</dbReference>
<evidence type="ECO:0000256" key="4">
    <source>
        <dbReference type="ARBA" id="ARBA00016714"/>
    </source>
</evidence>
<comment type="similarity">
    <text evidence="2">Belongs to the enoyl-CoA hydratase/isomerase family.</text>
</comment>
<reference evidence="9 10" key="1">
    <citation type="submission" date="2015-09" db="EMBL/GenBank/DDBJ databases">
        <title>Draft genome of the parasitic nematode Teladorsagia circumcincta isolate WARC Sus (inbred).</title>
        <authorList>
            <person name="Mitreva M."/>
        </authorList>
    </citation>
    <scope>NUCLEOTIDE SEQUENCE [LARGE SCALE GENOMIC DNA]</scope>
    <source>
        <strain evidence="9 10">S</strain>
    </source>
</reference>
<dbReference type="PANTHER" id="PTHR43176">
    <property type="entry name" value="3-HYDROXYISOBUTYRYL-COA HYDROLASE-RELATED"/>
    <property type="match status" value="1"/>
</dbReference>
<dbReference type="InterPro" id="IPR032259">
    <property type="entry name" value="HIBYL-CoA-H"/>
</dbReference>
<dbReference type="Gene3D" id="3.90.226.10">
    <property type="entry name" value="2-enoyl-CoA Hydratase, Chain A, domain 1"/>
    <property type="match status" value="2"/>
</dbReference>
<keyword evidence="10" id="KW-1185">Reference proteome</keyword>
<name>A0A2G9U7D9_TELCI</name>
<dbReference type="GO" id="GO:0005739">
    <property type="term" value="C:mitochondrion"/>
    <property type="evidence" value="ECO:0007669"/>
    <property type="project" value="TreeGrafter"/>
</dbReference>
<evidence type="ECO:0000256" key="1">
    <source>
        <dbReference type="ARBA" id="ARBA00001709"/>
    </source>
</evidence>
<keyword evidence="5" id="KW-0378">Hydrolase</keyword>
<dbReference type="Proteomes" id="UP000230423">
    <property type="component" value="Unassembled WGS sequence"/>
</dbReference>
<feature type="domain" description="Enoyl-CoA hydratase/isomerase" evidence="8">
    <location>
        <begin position="1"/>
        <end position="61"/>
    </location>
</feature>
<organism evidence="9 10">
    <name type="scientific">Teladorsagia circumcincta</name>
    <name type="common">Brown stomach worm</name>
    <name type="synonym">Ostertagia circumcincta</name>
    <dbReference type="NCBI Taxonomy" id="45464"/>
    <lineage>
        <taxon>Eukaryota</taxon>
        <taxon>Metazoa</taxon>
        <taxon>Ecdysozoa</taxon>
        <taxon>Nematoda</taxon>
        <taxon>Chromadorea</taxon>
        <taxon>Rhabditida</taxon>
        <taxon>Rhabditina</taxon>
        <taxon>Rhabditomorpha</taxon>
        <taxon>Strongyloidea</taxon>
        <taxon>Trichostrongylidae</taxon>
        <taxon>Teladorsagia</taxon>
    </lineage>
</organism>
<protein>
    <recommendedName>
        <fullName evidence="4">3-hydroxyisobutyryl-CoA hydrolase, mitochondrial</fullName>
        <ecNumber evidence="3">3.1.2.4</ecNumber>
    </recommendedName>
    <alternativeName>
        <fullName evidence="7">3-hydroxyisobutyryl-coenzyme A hydrolase</fullName>
    </alternativeName>
</protein>